<evidence type="ECO:0000256" key="2">
    <source>
        <dbReference type="ARBA" id="ARBA00022723"/>
    </source>
</evidence>
<dbReference type="InterPro" id="IPR001394">
    <property type="entry name" value="Peptidase_C19_UCH"/>
</dbReference>
<dbReference type="InterPro" id="IPR001206">
    <property type="entry name" value="Diacylglycerol_kinase_cat_dom"/>
</dbReference>
<keyword evidence="1" id="KW-0808">Transferase</keyword>
<dbReference type="SUPFAM" id="SSF111331">
    <property type="entry name" value="NAD kinase/diacylglycerol kinase-like"/>
    <property type="match status" value="1"/>
</dbReference>
<feature type="region of interest" description="Disordered" evidence="9">
    <location>
        <begin position="388"/>
        <end position="425"/>
    </location>
</feature>
<dbReference type="PROSITE" id="PS00972">
    <property type="entry name" value="USP_1"/>
    <property type="match status" value="1"/>
</dbReference>
<dbReference type="Pfam" id="PF02148">
    <property type="entry name" value="zf-UBP"/>
    <property type="match status" value="1"/>
</dbReference>
<dbReference type="PROSITE" id="PS00973">
    <property type="entry name" value="USP_2"/>
    <property type="match status" value="1"/>
</dbReference>
<dbReference type="GO" id="GO:0016579">
    <property type="term" value="P:protein deubiquitination"/>
    <property type="evidence" value="ECO:0007669"/>
    <property type="project" value="InterPro"/>
</dbReference>
<comment type="caution">
    <text evidence="13">The sequence shown here is derived from an EMBL/GenBank/DDBJ whole genome shotgun (WGS) entry which is preliminary data.</text>
</comment>
<evidence type="ECO:0000256" key="5">
    <source>
        <dbReference type="ARBA" id="ARBA00022777"/>
    </source>
</evidence>
<keyword evidence="13" id="KW-0378">Hydrolase</keyword>
<evidence type="ECO:0000256" key="9">
    <source>
        <dbReference type="SAM" id="MobiDB-lite"/>
    </source>
</evidence>
<evidence type="ECO:0000256" key="3">
    <source>
        <dbReference type="ARBA" id="ARBA00022741"/>
    </source>
</evidence>
<dbReference type="CDD" id="cd02667">
    <property type="entry name" value="Peptidase_C19K"/>
    <property type="match status" value="1"/>
</dbReference>
<keyword evidence="7" id="KW-0067">ATP-binding</keyword>
<dbReference type="PROSITE" id="PS50271">
    <property type="entry name" value="ZF_UBP"/>
    <property type="match status" value="1"/>
</dbReference>
<feature type="region of interest" description="Disordered" evidence="9">
    <location>
        <begin position="636"/>
        <end position="680"/>
    </location>
</feature>
<accession>A0A6A4VH20</accession>
<dbReference type="PROSITE" id="PS50235">
    <property type="entry name" value="USP_3"/>
    <property type="match status" value="1"/>
</dbReference>
<dbReference type="InterPro" id="IPR001607">
    <property type="entry name" value="Znf_UBP"/>
</dbReference>
<protein>
    <submittedName>
        <fullName evidence="13">Ubiquitin carboxyl-terminal hydrolase 45</fullName>
    </submittedName>
</protein>
<evidence type="ECO:0000256" key="8">
    <source>
        <dbReference type="PROSITE-ProRule" id="PRU00502"/>
    </source>
</evidence>
<dbReference type="SMART" id="SM00046">
    <property type="entry name" value="DAGKc"/>
    <property type="match status" value="1"/>
</dbReference>
<feature type="region of interest" description="Disordered" evidence="9">
    <location>
        <begin position="702"/>
        <end position="839"/>
    </location>
</feature>
<dbReference type="Gene3D" id="3.40.50.10330">
    <property type="entry name" value="Probable inorganic polyphosphate/atp-NAD kinase, domain 1"/>
    <property type="match status" value="1"/>
</dbReference>
<dbReference type="InterPro" id="IPR038765">
    <property type="entry name" value="Papain-like_cys_pep_sf"/>
</dbReference>
<evidence type="ECO:0000259" key="11">
    <source>
        <dbReference type="PROSITE" id="PS50235"/>
    </source>
</evidence>
<dbReference type="GO" id="GO:0016020">
    <property type="term" value="C:membrane"/>
    <property type="evidence" value="ECO:0007669"/>
    <property type="project" value="TreeGrafter"/>
</dbReference>
<dbReference type="Proteomes" id="UP000440578">
    <property type="component" value="Unassembled WGS sequence"/>
</dbReference>
<dbReference type="SUPFAM" id="SSF57850">
    <property type="entry name" value="RING/U-box"/>
    <property type="match status" value="1"/>
</dbReference>
<feature type="compositionally biased region" description="Basic and acidic residues" evidence="9">
    <location>
        <begin position="1030"/>
        <end position="1041"/>
    </location>
</feature>
<dbReference type="EMBL" id="VIIS01002081">
    <property type="protein sequence ID" value="KAF0288751.1"/>
    <property type="molecule type" value="Genomic_DNA"/>
</dbReference>
<dbReference type="OrthoDB" id="3853857at2759"/>
<dbReference type="GO" id="GO:0005524">
    <property type="term" value="F:ATP binding"/>
    <property type="evidence" value="ECO:0007669"/>
    <property type="project" value="UniProtKB-KW"/>
</dbReference>
<dbReference type="Gene3D" id="3.90.70.10">
    <property type="entry name" value="Cysteine proteinases"/>
    <property type="match status" value="2"/>
</dbReference>
<dbReference type="PANTHER" id="PTHR12358">
    <property type="entry name" value="SPHINGOSINE KINASE"/>
    <property type="match status" value="1"/>
</dbReference>
<dbReference type="InterPro" id="IPR018200">
    <property type="entry name" value="USP_CS"/>
</dbReference>
<feature type="compositionally biased region" description="Basic and acidic residues" evidence="9">
    <location>
        <begin position="1309"/>
        <end position="1326"/>
    </location>
</feature>
<dbReference type="SUPFAM" id="SSF54001">
    <property type="entry name" value="Cysteine proteinases"/>
    <property type="match status" value="1"/>
</dbReference>
<feature type="region of interest" description="Disordered" evidence="9">
    <location>
        <begin position="1030"/>
        <end position="1090"/>
    </location>
</feature>
<dbReference type="InterPro" id="IPR028889">
    <property type="entry name" value="USP"/>
</dbReference>
<dbReference type="Pfam" id="PF19279">
    <property type="entry name" value="YegS_C"/>
    <property type="match status" value="1"/>
</dbReference>
<dbReference type="InterPro" id="IPR016064">
    <property type="entry name" value="NAD/diacylglycerol_kinase_sf"/>
</dbReference>
<dbReference type="GO" id="GO:0005737">
    <property type="term" value="C:cytoplasm"/>
    <property type="evidence" value="ECO:0007669"/>
    <property type="project" value="TreeGrafter"/>
</dbReference>
<proteinExistence type="predicted"/>
<feature type="domain" description="DAGKc" evidence="10">
    <location>
        <begin position="1124"/>
        <end position="1250"/>
    </location>
</feature>
<evidence type="ECO:0000256" key="4">
    <source>
        <dbReference type="ARBA" id="ARBA00022771"/>
    </source>
</evidence>
<feature type="domain" description="UBP-type" evidence="12">
    <location>
        <begin position="268"/>
        <end position="391"/>
    </location>
</feature>
<name>A0A6A4VH20_AMPAM</name>
<dbReference type="GO" id="GO:0004843">
    <property type="term" value="F:cysteine-type deubiquitinase activity"/>
    <property type="evidence" value="ECO:0007669"/>
    <property type="project" value="InterPro"/>
</dbReference>
<evidence type="ECO:0000256" key="1">
    <source>
        <dbReference type="ARBA" id="ARBA00022679"/>
    </source>
</evidence>
<dbReference type="GO" id="GO:0046512">
    <property type="term" value="P:sphingosine biosynthetic process"/>
    <property type="evidence" value="ECO:0007669"/>
    <property type="project" value="TreeGrafter"/>
</dbReference>
<gene>
    <name evidence="13" type="ORF">FJT64_012877</name>
</gene>
<dbReference type="Pfam" id="PF00781">
    <property type="entry name" value="DAGK_cat"/>
    <property type="match status" value="1"/>
</dbReference>
<keyword evidence="4 8" id="KW-0863">Zinc-finger</keyword>
<dbReference type="InterPro" id="IPR050187">
    <property type="entry name" value="Lipid_Phosphate_FormReg"/>
</dbReference>
<evidence type="ECO:0000259" key="10">
    <source>
        <dbReference type="PROSITE" id="PS50146"/>
    </source>
</evidence>
<dbReference type="GO" id="GO:0008270">
    <property type="term" value="F:zinc ion binding"/>
    <property type="evidence" value="ECO:0007669"/>
    <property type="project" value="UniProtKB-KW"/>
</dbReference>
<evidence type="ECO:0000313" key="13">
    <source>
        <dbReference type="EMBL" id="KAF0288751.1"/>
    </source>
</evidence>
<dbReference type="Pfam" id="PF00443">
    <property type="entry name" value="UCH"/>
    <property type="match status" value="1"/>
</dbReference>
<keyword evidence="3" id="KW-0547">Nucleotide-binding</keyword>
<dbReference type="InterPro" id="IPR045540">
    <property type="entry name" value="YegS/DAGK_C"/>
</dbReference>
<reference evidence="13 14" key="1">
    <citation type="submission" date="2019-07" db="EMBL/GenBank/DDBJ databases">
        <title>Draft genome assembly of a fouling barnacle, Amphibalanus amphitrite (Darwin, 1854): The first reference genome for Thecostraca.</title>
        <authorList>
            <person name="Kim W."/>
        </authorList>
    </citation>
    <scope>NUCLEOTIDE SEQUENCE [LARGE SCALE GENOMIC DNA]</scope>
    <source>
        <strain evidence="13">SNU_AA5</strain>
        <tissue evidence="13">Soma without cirri and trophi</tissue>
    </source>
</reference>
<evidence type="ECO:0000259" key="12">
    <source>
        <dbReference type="PROSITE" id="PS50271"/>
    </source>
</evidence>
<dbReference type="PANTHER" id="PTHR12358:SF112">
    <property type="entry name" value="LD11247P-RELATED"/>
    <property type="match status" value="1"/>
</dbReference>
<evidence type="ECO:0000256" key="7">
    <source>
        <dbReference type="ARBA" id="ARBA00022840"/>
    </source>
</evidence>
<feature type="domain" description="USP" evidence="11">
    <location>
        <begin position="434"/>
        <end position="1123"/>
    </location>
</feature>
<evidence type="ECO:0000256" key="6">
    <source>
        <dbReference type="ARBA" id="ARBA00022833"/>
    </source>
</evidence>
<dbReference type="GO" id="GO:0001727">
    <property type="term" value="F:lipid kinase activity"/>
    <property type="evidence" value="ECO:0007669"/>
    <property type="project" value="TreeGrafter"/>
</dbReference>
<evidence type="ECO:0000313" key="14">
    <source>
        <dbReference type="Proteomes" id="UP000440578"/>
    </source>
</evidence>
<dbReference type="Gene3D" id="3.30.40.10">
    <property type="entry name" value="Zinc/RING finger domain, C3HC4 (zinc finger)"/>
    <property type="match status" value="1"/>
</dbReference>
<dbReference type="PROSITE" id="PS50146">
    <property type="entry name" value="DAGK"/>
    <property type="match status" value="1"/>
</dbReference>
<keyword evidence="14" id="KW-1185">Reference proteome</keyword>
<dbReference type="InterPro" id="IPR017438">
    <property type="entry name" value="ATP-NAD_kinase_N"/>
</dbReference>
<dbReference type="Gene3D" id="2.60.200.40">
    <property type="match status" value="1"/>
</dbReference>
<keyword evidence="6" id="KW-0862">Zinc</keyword>
<organism evidence="13 14">
    <name type="scientific">Amphibalanus amphitrite</name>
    <name type="common">Striped barnacle</name>
    <name type="synonym">Balanus amphitrite</name>
    <dbReference type="NCBI Taxonomy" id="1232801"/>
    <lineage>
        <taxon>Eukaryota</taxon>
        <taxon>Metazoa</taxon>
        <taxon>Ecdysozoa</taxon>
        <taxon>Arthropoda</taxon>
        <taxon>Crustacea</taxon>
        <taxon>Multicrustacea</taxon>
        <taxon>Cirripedia</taxon>
        <taxon>Thoracica</taxon>
        <taxon>Thoracicalcarea</taxon>
        <taxon>Balanomorpha</taxon>
        <taxon>Balanoidea</taxon>
        <taxon>Balanidae</taxon>
        <taxon>Amphibalaninae</taxon>
        <taxon>Amphibalanus</taxon>
    </lineage>
</organism>
<keyword evidence="2" id="KW-0479">Metal-binding</keyword>
<sequence length="1518" mass="164740">MLRTMSISEEQDGVRLQEQFTFFTKPKIQCRVTLTQSYVEVENLTTKVLERINAGDIIGCHCMRPKGAPGGPSPAAGSGDRAAAEFRGTQVRELDAYICIYAYTCKRRGDGAGAHIKRRAHIFRVGKKPTYESNLRLAAFWRTLVLCVARGVAITKPALAQAAHVADLIPPVKKLLILINPCSGQGYAQQVSSAPPPTLRSGPGRAGSIRYRREVPRLGHYLRRHVQRFVSQGIRGPCELSCNRRREAPAEQEILDPLNMGLPNNGISMCQHVGKSVSLADIKRQLKSNRWIGACDKKVPTPCTAPADGEEQSVPSGAQLPHGVWLCMQCGHQGCARHATQHFNTPRSDSHTLAVNAAADWGVWCFTCNEKVSLKSNKKLHEAVQFVKKKQGTLRPGATPSKEDTPPPKSSKGASAKEKQAQADCDNESLPKVKGLINLGNSCYLNSVLQCLSQCHYLTHYLDISSRSGRKVTVSANGETMKLVLPEGGPITASLCDFLKKMHITGTGSTVSPSHLLKKIALKVPQFVGCDQQDAHELLRALMEQARLEDLRRHQKQILLGLGLPAKADPKEVPDDMKARAKALGRQASHTTIDSIFSGQLVSLVVCQACMACTHRMEPFLDLSLPAAEYILSSARCRSSTRRRPRPDPPADEPPASVSPDPPPDEPPASVSPDPPADLGAEELSERLSALIVDRAGAAAAADSCGDEPGPLTVNGRPSSPVEADAAPAGLVPLVGESADKAPNGAPETAGADQVGEKQSSVPAENCGEAVEARENSLGAPNGHCRRAAEEAPREGQSPSPVCAERRDLRANRVCPGRKGGDPSPAANPSDGPPPPLSRCEWLSRALTTLAPRYQAAAGECSLLTCLNQYTAPELLTGNNKFGCDNCTELRNKRLTAAEKAAEKKLGTVYSNASKQLLIYSPPPVLTIHLKRFEVCSFSLRKVNRHVQFGERLDLAPFCSSISQDLPQMRAGQRRVLYSLFGVVEHSGRLTSGHYTAYVRVRRRHDQLTVNPARLTTLVTDAFAVACERARQRAEQTRPETTDGPSPVRPAEEGRDDGEGEDPAAAPQESQTDQKQPAPEPETEPEPQPEAGRWFYVSDTHVTEVTLDKVLKAQAYMLFYERIVFGQRVLPILSESDAPHEVVVTSRAGEARQLAAEADLSQWSAVVIVSGDGLLYEVYNGILSRADWHHWVDFPVALVPAGSGNGMAASVAHASNLLPAFLQNPVLTASLALAKRLQLQVDLMMVRTQTEELVGFLSLGWGLLADIDIESERLRVLGGARFTVWAAARLLTLKTYRGKVFYLPGERTGARTEERRIERPRLERAITIESGSSSAGGRRRPVSEGAPTTPASERDVFTELMLDQVPPPAESDPGRRRRSSADAEPGVARHQFPPLDQPPPDDWACIQGEFVLVYGSLPSHISGDMHLNPGAELSDGLLHLHIIRAGVTRSQVLRYLLGLADGQHTELPFVERIAVRAVRLVPETAGGYITLDGEVVQYGPVQAEVRRGLGRVLCPRLP</sequence>
<keyword evidence="5" id="KW-0418">Kinase</keyword>
<feature type="region of interest" description="Disordered" evidence="9">
    <location>
        <begin position="1309"/>
        <end position="1400"/>
    </location>
</feature>
<dbReference type="InterPro" id="IPR013083">
    <property type="entry name" value="Znf_RING/FYVE/PHD"/>
</dbReference>